<evidence type="ECO:0000256" key="1">
    <source>
        <dbReference type="ARBA" id="ARBA00004141"/>
    </source>
</evidence>
<dbReference type="Pfam" id="PF01529">
    <property type="entry name" value="DHHC"/>
    <property type="match status" value="1"/>
</dbReference>
<evidence type="ECO:0000256" key="6">
    <source>
        <dbReference type="ARBA" id="ARBA00023315"/>
    </source>
</evidence>
<organism evidence="9 10">
    <name type="scientific">Fasciola hepatica</name>
    <name type="common">Liver fluke</name>
    <dbReference type="NCBI Taxonomy" id="6192"/>
    <lineage>
        <taxon>Eukaryota</taxon>
        <taxon>Metazoa</taxon>
        <taxon>Spiralia</taxon>
        <taxon>Lophotrochozoa</taxon>
        <taxon>Platyhelminthes</taxon>
        <taxon>Trematoda</taxon>
        <taxon>Digenea</taxon>
        <taxon>Plagiorchiida</taxon>
        <taxon>Echinostomata</taxon>
        <taxon>Echinostomatoidea</taxon>
        <taxon>Fasciolidae</taxon>
        <taxon>Fasciola</taxon>
    </lineage>
</organism>
<protein>
    <recommendedName>
        <fullName evidence="7">Palmitoyltransferase</fullName>
        <ecNumber evidence="7">2.3.1.225</ecNumber>
    </recommendedName>
</protein>
<dbReference type="EMBL" id="JXXN02004456">
    <property type="protein sequence ID" value="THD20576.1"/>
    <property type="molecule type" value="Genomic_DNA"/>
</dbReference>
<dbReference type="Proteomes" id="UP000230066">
    <property type="component" value="Unassembled WGS sequence"/>
</dbReference>
<dbReference type="PROSITE" id="PS50216">
    <property type="entry name" value="DHHC"/>
    <property type="match status" value="1"/>
</dbReference>
<name>A0A4E0R2V9_FASHE</name>
<keyword evidence="5 7" id="KW-0472">Membrane</keyword>
<dbReference type="PANTHER" id="PTHR12246">
    <property type="entry name" value="PALMITOYLTRANSFERASE ZDHHC16"/>
    <property type="match status" value="1"/>
</dbReference>
<feature type="transmembrane region" description="Helical" evidence="7">
    <location>
        <begin position="151"/>
        <end position="179"/>
    </location>
</feature>
<keyword evidence="6 7" id="KW-0012">Acyltransferase</keyword>
<dbReference type="GO" id="GO:0016020">
    <property type="term" value="C:membrane"/>
    <property type="evidence" value="ECO:0007669"/>
    <property type="project" value="UniProtKB-SubCell"/>
</dbReference>
<evidence type="ECO:0000256" key="7">
    <source>
        <dbReference type="RuleBase" id="RU079119"/>
    </source>
</evidence>
<keyword evidence="2 7" id="KW-0808">Transferase</keyword>
<proteinExistence type="inferred from homology"/>
<comment type="caution">
    <text evidence="9">The sequence shown here is derived from an EMBL/GenBank/DDBJ whole genome shotgun (WGS) entry which is preliminary data.</text>
</comment>
<dbReference type="InterPro" id="IPR001594">
    <property type="entry name" value="Palmitoyltrfase_DHHC"/>
</dbReference>
<reference evidence="9" key="1">
    <citation type="submission" date="2019-03" db="EMBL/GenBank/DDBJ databases">
        <title>Improved annotation for the trematode Fasciola hepatica.</title>
        <authorList>
            <person name="Choi Y.-J."/>
            <person name="Martin J."/>
            <person name="Mitreva M."/>
        </authorList>
    </citation>
    <scope>NUCLEOTIDE SEQUENCE [LARGE SCALE GENOMIC DNA]</scope>
</reference>
<dbReference type="EC" id="2.3.1.225" evidence="7"/>
<dbReference type="GO" id="GO:0019706">
    <property type="term" value="F:protein-cysteine S-palmitoyltransferase activity"/>
    <property type="evidence" value="ECO:0007669"/>
    <property type="project" value="UniProtKB-EC"/>
</dbReference>
<comment type="catalytic activity">
    <reaction evidence="7">
        <text>L-cysteinyl-[protein] + hexadecanoyl-CoA = S-hexadecanoyl-L-cysteinyl-[protein] + CoA</text>
        <dbReference type="Rhea" id="RHEA:36683"/>
        <dbReference type="Rhea" id="RHEA-COMP:10131"/>
        <dbReference type="Rhea" id="RHEA-COMP:11032"/>
        <dbReference type="ChEBI" id="CHEBI:29950"/>
        <dbReference type="ChEBI" id="CHEBI:57287"/>
        <dbReference type="ChEBI" id="CHEBI:57379"/>
        <dbReference type="ChEBI" id="CHEBI:74151"/>
        <dbReference type="EC" id="2.3.1.225"/>
    </reaction>
</comment>
<feature type="transmembrane region" description="Helical" evidence="7">
    <location>
        <begin position="191"/>
        <end position="217"/>
    </location>
</feature>
<comment type="similarity">
    <text evidence="7">Belongs to the DHHC palmitoyltransferase family.</text>
</comment>
<evidence type="ECO:0000259" key="8">
    <source>
        <dbReference type="Pfam" id="PF01529"/>
    </source>
</evidence>
<keyword evidence="3 7" id="KW-0812">Transmembrane</keyword>
<evidence type="ECO:0000313" key="10">
    <source>
        <dbReference type="Proteomes" id="UP000230066"/>
    </source>
</evidence>
<evidence type="ECO:0000256" key="5">
    <source>
        <dbReference type="ARBA" id="ARBA00023136"/>
    </source>
</evidence>
<evidence type="ECO:0000256" key="4">
    <source>
        <dbReference type="ARBA" id="ARBA00022989"/>
    </source>
</evidence>
<feature type="domain" description="Palmitoyltransferase DHHC" evidence="8">
    <location>
        <begin position="108"/>
        <end position="227"/>
    </location>
</feature>
<evidence type="ECO:0000256" key="2">
    <source>
        <dbReference type="ARBA" id="ARBA00022679"/>
    </source>
</evidence>
<evidence type="ECO:0000256" key="3">
    <source>
        <dbReference type="ARBA" id="ARBA00022692"/>
    </source>
</evidence>
<comment type="domain">
    <text evidence="7">The DHHC domain is required for palmitoyltransferase activity.</text>
</comment>
<keyword evidence="4 7" id="KW-1133">Transmembrane helix</keyword>
<comment type="subcellular location">
    <subcellularLocation>
        <location evidence="1">Membrane</location>
        <topology evidence="1">Multi-pass membrane protein</topology>
    </subcellularLocation>
</comment>
<gene>
    <name evidence="9" type="ORF">D915_008631</name>
</gene>
<dbReference type="AlphaFoldDB" id="A0A4E0R2V9"/>
<sequence length="291" mass="33029">MNFSLWRQGTSVCTQRSVHHSVSPGFNFVLMVILAFCKDSNSPGSETGNPQMCPSLMISCVQFCLSPSETVRFIELDSEHERNAYLEHLVKEKSLPITLNNKRGTVPFCDICFLIKPDRTHHCSSCEKCVPKMDHHCPWINNCVGYHNQKYFLLFLFHAICYCFLCFLSTLGFFIHFVHNQTDFDLNGMHVFFLFVISLVFAIALFALLLFQLALLFGNSSTLEHFRSPNFRDSTVHTTFNLGFKANFVQVFGLRPLLWLIPIPTSQGDGFSFPVRTAGGDGSRAPLLYSV</sequence>
<evidence type="ECO:0000313" key="9">
    <source>
        <dbReference type="EMBL" id="THD20576.1"/>
    </source>
</evidence>
<accession>A0A4E0R2V9</accession>
<keyword evidence="10" id="KW-1185">Reference proteome</keyword>
<dbReference type="InterPro" id="IPR039859">
    <property type="entry name" value="PFA4/ZDH16/20/ERF2-like"/>
</dbReference>